<dbReference type="EMBL" id="KV440988">
    <property type="protein sequence ID" value="OAD70589.1"/>
    <property type="molecule type" value="Genomic_DNA"/>
</dbReference>
<name>A0A167LJE0_PHYB8</name>
<reference evidence="3" key="1">
    <citation type="submission" date="2015-06" db="EMBL/GenBank/DDBJ databases">
        <title>Expansion of signal transduction pathways in fungi by whole-genome duplication.</title>
        <authorList>
            <consortium name="DOE Joint Genome Institute"/>
            <person name="Corrochano L.M."/>
            <person name="Kuo A."/>
            <person name="Marcet-Houben M."/>
            <person name="Polaino S."/>
            <person name="Salamov A."/>
            <person name="Villalobos J.M."/>
            <person name="Alvarez M.I."/>
            <person name="Avalos J."/>
            <person name="Benito E.P."/>
            <person name="Benoit I."/>
            <person name="Burger G."/>
            <person name="Camino L.P."/>
            <person name="Canovas D."/>
            <person name="Cerda-Olmedo E."/>
            <person name="Cheng J.-F."/>
            <person name="Dominguez A."/>
            <person name="Elias M."/>
            <person name="Eslava A.P."/>
            <person name="Glaser F."/>
            <person name="Grimwood J."/>
            <person name="Gutierrez G."/>
            <person name="Heitman J."/>
            <person name="Henrissat B."/>
            <person name="Iturriaga E.A."/>
            <person name="Lang B.F."/>
            <person name="Lavin J.L."/>
            <person name="Lee S."/>
            <person name="Li W."/>
            <person name="Lindquist E."/>
            <person name="Lopez-Garcia S."/>
            <person name="Luque E.M."/>
            <person name="Marcos A.T."/>
            <person name="Martin J."/>
            <person name="McCluskey K."/>
            <person name="Medina H.R."/>
            <person name="Miralles-Duran A."/>
            <person name="Miyazaki A."/>
            <person name="Munoz-Torres E."/>
            <person name="Oguiza J.A."/>
            <person name="Ohm R."/>
            <person name="Olmedo M."/>
            <person name="Orejas M."/>
            <person name="Ortiz-Castellanos L."/>
            <person name="Pisabarro A.G."/>
            <person name="Rodriguez-Romero J."/>
            <person name="Ruiz-Herrera J."/>
            <person name="Ruiz-Vazquez R."/>
            <person name="Sanz C."/>
            <person name="Schackwitz W."/>
            <person name="Schmutz J."/>
            <person name="Shahriari M."/>
            <person name="Shelest E."/>
            <person name="Silva-Franco F."/>
            <person name="Soanes D."/>
            <person name="Syed K."/>
            <person name="Tagua V.G."/>
            <person name="Talbot N.J."/>
            <person name="Thon M."/>
            <person name="De vries R.P."/>
            <person name="Wiebenga A."/>
            <person name="Yadav J.S."/>
            <person name="Braun E.L."/>
            <person name="Baker S."/>
            <person name="Garre V."/>
            <person name="Horwitz B."/>
            <person name="Torres-Martinez S."/>
            <person name="Idnurm A."/>
            <person name="Herrera-Estrella A."/>
            <person name="Gabaldon T."/>
            <person name="Grigoriev I.V."/>
        </authorList>
    </citation>
    <scope>NUCLEOTIDE SEQUENCE [LARGE SCALE GENOMIC DNA]</scope>
    <source>
        <strain evidence="3">NRRL 1555(-)</strain>
    </source>
</reference>
<dbReference type="RefSeq" id="XP_018288629.1">
    <property type="nucleotide sequence ID" value="XM_018442121.1"/>
</dbReference>
<dbReference type="Proteomes" id="UP000077315">
    <property type="component" value="Unassembled WGS sequence"/>
</dbReference>
<evidence type="ECO:0000256" key="1">
    <source>
        <dbReference type="SAM" id="SignalP"/>
    </source>
</evidence>
<dbReference type="GeneID" id="29003027"/>
<proteinExistence type="predicted"/>
<evidence type="ECO:0000313" key="3">
    <source>
        <dbReference type="Proteomes" id="UP000077315"/>
    </source>
</evidence>
<dbReference type="VEuPathDB" id="FungiDB:PHYBLDRAFT_69574"/>
<dbReference type="AlphaFoldDB" id="A0A167LJE0"/>
<accession>A0A167LJE0</accession>
<feature type="chain" id="PRO_5007889905" evidence="1">
    <location>
        <begin position="31"/>
        <end position="214"/>
    </location>
</feature>
<sequence length="214" mass="24173">MTTLSKSKDNTFLIHLVTLIFFFNADSGESTNPYTQFMRQMQYKSNKKVFGLKIDMRFVLTLTRIDMDIDARKLLVEAKNIFNGLFNSIHDIKDVREISGAGIQVGATFLIYCSHLGLTGQTLNLHLYKPKTYVTVPNAKLGIPSNICLLVSFAETFEILMASIIGRYGTFPLDFTMSLFSNHYYKSMNRNAGTIGVVVLPTHNLIYAIKGDYQ</sequence>
<gene>
    <name evidence="2" type="ORF">PHYBLDRAFT_69574</name>
</gene>
<evidence type="ECO:0000313" key="2">
    <source>
        <dbReference type="EMBL" id="OAD70589.1"/>
    </source>
</evidence>
<dbReference type="OrthoDB" id="10629638at2759"/>
<keyword evidence="3" id="KW-1185">Reference proteome</keyword>
<protein>
    <submittedName>
        <fullName evidence="2">Uncharacterized protein</fullName>
    </submittedName>
</protein>
<dbReference type="InParanoid" id="A0A167LJE0"/>
<keyword evidence="1" id="KW-0732">Signal</keyword>
<organism evidence="2 3">
    <name type="scientific">Phycomyces blakesleeanus (strain ATCC 8743b / DSM 1359 / FGSC 10004 / NBRC 33097 / NRRL 1555)</name>
    <dbReference type="NCBI Taxonomy" id="763407"/>
    <lineage>
        <taxon>Eukaryota</taxon>
        <taxon>Fungi</taxon>
        <taxon>Fungi incertae sedis</taxon>
        <taxon>Mucoromycota</taxon>
        <taxon>Mucoromycotina</taxon>
        <taxon>Mucoromycetes</taxon>
        <taxon>Mucorales</taxon>
        <taxon>Phycomycetaceae</taxon>
        <taxon>Phycomyces</taxon>
    </lineage>
</organism>
<feature type="signal peptide" evidence="1">
    <location>
        <begin position="1"/>
        <end position="30"/>
    </location>
</feature>